<feature type="signal peptide" evidence="1">
    <location>
        <begin position="1"/>
        <end position="21"/>
    </location>
</feature>
<organism evidence="2 3">
    <name type="scientific">Araneus ventricosus</name>
    <name type="common">Orbweaver spider</name>
    <name type="synonym">Epeira ventricosa</name>
    <dbReference type="NCBI Taxonomy" id="182803"/>
    <lineage>
        <taxon>Eukaryota</taxon>
        <taxon>Metazoa</taxon>
        <taxon>Ecdysozoa</taxon>
        <taxon>Arthropoda</taxon>
        <taxon>Chelicerata</taxon>
        <taxon>Arachnida</taxon>
        <taxon>Araneae</taxon>
        <taxon>Araneomorphae</taxon>
        <taxon>Entelegynae</taxon>
        <taxon>Araneoidea</taxon>
        <taxon>Araneidae</taxon>
        <taxon>Araneus</taxon>
    </lineage>
</organism>
<evidence type="ECO:0008006" key="4">
    <source>
        <dbReference type="Google" id="ProtNLM"/>
    </source>
</evidence>
<keyword evidence="1" id="KW-0732">Signal</keyword>
<evidence type="ECO:0000313" key="2">
    <source>
        <dbReference type="EMBL" id="GBM99532.1"/>
    </source>
</evidence>
<feature type="chain" id="PRO_5021479175" description="DUF19 domain-containing protein" evidence="1">
    <location>
        <begin position="22"/>
        <end position="227"/>
    </location>
</feature>
<keyword evidence="3" id="KW-1185">Reference proteome</keyword>
<proteinExistence type="predicted"/>
<protein>
    <recommendedName>
        <fullName evidence="4">DUF19 domain-containing protein</fullName>
    </recommendedName>
</protein>
<name>A0A4Y2KDQ8_ARAVE</name>
<dbReference type="AlphaFoldDB" id="A0A4Y2KDQ8"/>
<sequence length="227" mass="25900">MESKLSIAVLCFLGLFVSVQGLSLEPENLVKYEKCWNYANCLSDEKVPQKLKECCNILRPEEFKAIYQSIKDNYRYRSKHFYGAIEEYCKMDDAEKPNAYAKTLSGAMAYQKSVCAYGSKNGACTRITDKLGCLLGLLDQVKQQVPIDLEANISVCSRMQMTETLFISQPDYHETAGNYPPEQYSVVLDELNQEIPAEDETYGSDLEAEVTQYSDQEPILTIMWRRI</sequence>
<dbReference type="OrthoDB" id="6088000at2759"/>
<gene>
    <name evidence="2" type="ORF">AVEN_250603_1</name>
</gene>
<reference evidence="2 3" key="1">
    <citation type="journal article" date="2019" name="Sci. Rep.">
        <title>Orb-weaving spider Araneus ventricosus genome elucidates the spidroin gene catalogue.</title>
        <authorList>
            <person name="Kono N."/>
            <person name="Nakamura H."/>
            <person name="Ohtoshi R."/>
            <person name="Moran D.A.P."/>
            <person name="Shinohara A."/>
            <person name="Yoshida Y."/>
            <person name="Fujiwara M."/>
            <person name="Mori M."/>
            <person name="Tomita M."/>
            <person name="Arakawa K."/>
        </authorList>
    </citation>
    <scope>NUCLEOTIDE SEQUENCE [LARGE SCALE GENOMIC DNA]</scope>
</reference>
<comment type="caution">
    <text evidence="2">The sequence shown here is derived from an EMBL/GenBank/DDBJ whole genome shotgun (WGS) entry which is preliminary data.</text>
</comment>
<accession>A0A4Y2KDQ8</accession>
<evidence type="ECO:0000256" key="1">
    <source>
        <dbReference type="SAM" id="SignalP"/>
    </source>
</evidence>
<evidence type="ECO:0000313" key="3">
    <source>
        <dbReference type="Proteomes" id="UP000499080"/>
    </source>
</evidence>
<dbReference type="Proteomes" id="UP000499080">
    <property type="component" value="Unassembled WGS sequence"/>
</dbReference>
<dbReference type="EMBL" id="BGPR01004425">
    <property type="protein sequence ID" value="GBM99532.1"/>
    <property type="molecule type" value="Genomic_DNA"/>
</dbReference>